<keyword evidence="14" id="KW-1185">Reference proteome</keyword>
<dbReference type="PRINTS" id="PR01374">
    <property type="entry name" value="TONBPROTEIN"/>
</dbReference>
<evidence type="ECO:0000256" key="9">
    <source>
        <dbReference type="ARBA" id="ARBA00023136"/>
    </source>
</evidence>
<dbReference type="GO" id="GO:0005886">
    <property type="term" value="C:plasma membrane"/>
    <property type="evidence" value="ECO:0007669"/>
    <property type="project" value="UniProtKB-SubCell"/>
</dbReference>
<evidence type="ECO:0000256" key="3">
    <source>
        <dbReference type="ARBA" id="ARBA00022448"/>
    </source>
</evidence>
<dbReference type="OrthoDB" id="7433592at2"/>
<dbReference type="InterPro" id="IPR006260">
    <property type="entry name" value="TonB/TolA_C"/>
</dbReference>
<dbReference type="SUPFAM" id="SSF74653">
    <property type="entry name" value="TolA/TonB C-terminal domain"/>
    <property type="match status" value="1"/>
</dbReference>
<keyword evidence="7 10" id="KW-0653">Protein transport</keyword>
<keyword evidence="3 10" id="KW-0813">Transport</keyword>
<feature type="region of interest" description="Disordered" evidence="11">
    <location>
        <begin position="69"/>
        <end position="106"/>
    </location>
</feature>
<dbReference type="GO" id="GO:0015891">
    <property type="term" value="P:siderophore transport"/>
    <property type="evidence" value="ECO:0007669"/>
    <property type="project" value="InterPro"/>
</dbReference>
<evidence type="ECO:0000256" key="7">
    <source>
        <dbReference type="ARBA" id="ARBA00022927"/>
    </source>
</evidence>
<evidence type="ECO:0000256" key="1">
    <source>
        <dbReference type="ARBA" id="ARBA00004383"/>
    </source>
</evidence>
<evidence type="ECO:0000256" key="5">
    <source>
        <dbReference type="ARBA" id="ARBA00022519"/>
    </source>
</evidence>
<organism evidence="13 14">
    <name type="scientific">Microvirga aerophila</name>
    <dbReference type="NCBI Taxonomy" id="670291"/>
    <lineage>
        <taxon>Bacteria</taxon>
        <taxon>Pseudomonadati</taxon>
        <taxon>Pseudomonadota</taxon>
        <taxon>Alphaproteobacteria</taxon>
        <taxon>Hyphomicrobiales</taxon>
        <taxon>Methylobacteriaceae</taxon>
        <taxon>Microvirga</taxon>
    </lineage>
</organism>
<evidence type="ECO:0000256" key="10">
    <source>
        <dbReference type="RuleBase" id="RU362123"/>
    </source>
</evidence>
<evidence type="ECO:0000256" key="6">
    <source>
        <dbReference type="ARBA" id="ARBA00022692"/>
    </source>
</evidence>
<dbReference type="EMBL" id="BJYU01000001">
    <property type="protein sequence ID" value="GEO12434.1"/>
    <property type="molecule type" value="Genomic_DNA"/>
</dbReference>
<evidence type="ECO:0000256" key="11">
    <source>
        <dbReference type="SAM" id="MobiDB-lite"/>
    </source>
</evidence>
<name>A0A512BKE6_9HYPH</name>
<proteinExistence type="inferred from homology"/>
<keyword evidence="4 10" id="KW-1003">Cell membrane</keyword>
<feature type="domain" description="TonB C-terminal" evidence="12">
    <location>
        <begin position="199"/>
        <end position="290"/>
    </location>
</feature>
<keyword evidence="9 10" id="KW-0472">Membrane</keyword>
<dbReference type="RefSeq" id="WP_114184340.1">
    <property type="nucleotide sequence ID" value="NZ_BJYU01000001.1"/>
</dbReference>
<feature type="region of interest" description="Disordered" evidence="11">
    <location>
        <begin position="120"/>
        <end position="179"/>
    </location>
</feature>
<dbReference type="GO" id="GO:0030288">
    <property type="term" value="C:outer membrane-bounded periplasmic space"/>
    <property type="evidence" value="ECO:0007669"/>
    <property type="project" value="InterPro"/>
</dbReference>
<gene>
    <name evidence="13" type="primary">tonB</name>
    <name evidence="13" type="ORF">MAE02_01300</name>
</gene>
<dbReference type="Pfam" id="PF03544">
    <property type="entry name" value="TonB_C"/>
    <property type="match status" value="1"/>
</dbReference>
<protein>
    <recommendedName>
        <fullName evidence="10">Protein TonB</fullName>
    </recommendedName>
</protein>
<feature type="compositionally biased region" description="Basic and acidic residues" evidence="11">
    <location>
        <begin position="144"/>
        <end position="160"/>
    </location>
</feature>
<evidence type="ECO:0000256" key="8">
    <source>
        <dbReference type="ARBA" id="ARBA00022989"/>
    </source>
</evidence>
<dbReference type="GO" id="GO:0055085">
    <property type="term" value="P:transmembrane transport"/>
    <property type="evidence" value="ECO:0007669"/>
    <property type="project" value="InterPro"/>
</dbReference>
<comment type="caution">
    <text evidence="13">The sequence shown here is derived from an EMBL/GenBank/DDBJ whole genome shotgun (WGS) entry which is preliminary data.</text>
</comment>
<dbReference type="GO" id="GO:0031992">
    <property type="term" value="F:energy transducer activity"/>
    <property type="evidence" value="ECO:0007669"/>
    <property type="project" value="InterPro"/>
</dbReference>
<feature type="compositionally biased region" description="Low complexity" evidence="11">
    <location>
        <begin position="83"/>
        <end position="92"/>
    </location>
</feature>
<dbReference type="PROSITE" id="PS52015">
    <property type="entry name" value="TONB_CTD"/>
    <property type="match status" value="1"/>
</dbReference>
<dbReference type="GO" id="GO:0015031">
    <property type="term" value="P:protein transport"/>
    <property type="evidence" value="ECO:0007669"/>
    <property type="project" value="UniProtKB-UniRule"/>
</dbReference>
<reference evidence="13 14" key="1">
    <citation type="submission" date="2019-07" db="EMBL/GenBank/DDBJ databases">
        <title>Whole genome shotgun sequence of Microvirga aerophila NBRC 106136.</title>
        <authorList>
            <person name="Hosoyama A."/>
            <person name="Uohara A."/>
            <person name="Ohji S."/>
            <person name="Ichikawa N."/>
        </authorList>
    </citation>
    <scope>NUCLEOTIDE SEQUENCE [LARGE SCALE GENOMIC DNA]</scope>
    <source>
        <strain evidence="13 14">NBRC 106136</strain>
    </source>
</reference>
<accession>A0A512BKE6</accession>
<feature type="compositionally biased region" description="Low complexity" evidence="11">
    <location>
        <begin position="167"/>
        <end position="179"/>
    </location>
</feature>
<dbReference type="Proteomes" id="UP000321085">
    <property type="component" value="Unassembled WGS sequence"/>
</dbReference>
<evidence type="ECO:0000313" key="14">
    <source>
        <dbReference type="Proteomes" id="UP000321085"/>
    </source>
</evidence>
<keyword evidence="6 10" id="KW-0812">Transmembrane</keyword>
<evidence type="ECO:0000259" key="12">
    <source>
        <dbReference type="PROSITE" id="PS52015"/>
    </source>
</evidence>
<evidence type="ECO:0000313" key="13">
    <source>
        <dbReference type="EMBL" id="GEO12434.1"/>
    </source>
</evidence>
<dbReference type="AlphaFoldDB" id="A0A512BKE6"/>
<keyword evidence="5 10" id="KW-0997">Cell inner membrane</keyword>
<dbReference type="PANTHER" id="PTHR33446">
    <property type="entry name" value="PROTEIN TONB-RELATED"/>
    <property type="match status" value="1"/>
</dbReference>
<dbReference type="Gene3D" id="3.30.1150.10">
    <property type="match status" value="1"/>
</dbReference>
<keyword evidence="8 10" id="KW-1133">Transmembrane helix</keyword>
<evidence type="ECO:0000256" key="2">
    <source>
        <dbReference type="ARBA" id="ARBA00006555"/>
    </source>
</evidence>
<sequence>MNADFLDTGGWRSWARWGGAGLVVLVAHAAGAWIITRQQPDASAGEAAPAIMVELAPLPVAPAAEPVDVAPGPEIKDVQSEPVTETAEAPVESEPPPEPAEPVFEETKPQLQIDAKLNIRETPPIPNPAVVLPAPNGQARPPKRPVERPRLVERSKEKKQVRPQTRTATAPPRVQAAPVAAPAAPSASVAATSSMSPANWRGALLAQLNRAKRYPGDARSRREEGTVRLSFSIDRSGRVIGYQISGSSGSASLDQEALSMIQRASPLPAPPPEVPGSRISLTVPVRFNLN</sequence>
<dbReference type="NCBIfam" id="TIGR01352">
    <property type="entry name" value="tonB_Cterm"/>
    <property type="match status" value="1"/>
</dbReference>
<comment type="function">
    <text evidence="10">Interacts with outer membrane receptor proteins that carry out high-affinity binding and energy dependent uptake into the periplasmic space of specific substrates. It could act to transduce energy from the cytoplasmic membrane to specific energy-requiring processes in the outer membrane, resulting in the release into the periplasm of ligands bound by these outer membrane proteins.</text>
</comment>
<comment type="similarity">
    <text evidence="2 10">Belongs to the TonB family.</text>
</comment>
<evidence type="ECO:0000256" key="4">
    <source>
        <dbReference type="ARBA" id="ARBA00022475"/>
    </source>
</evidence>
<dbReference type="InterPro" id="IPR003538">
    <property type="entry name" value="TonB"/>
</dbReference>
<dbReference type="InterPro" id="IPR051045">
    <property type="entry name" value="TonB-dependent_transducer"/>
</dbReference>
<keyword evidence="10" id="KW-0735">Signal-anchor</keyword>
<feature type="transmembrane region" description="Helical" evidence="10">
    <location>
        <begin position="14"/>
        <end position="35"/>
    </location>
</feature>
<dbReference type="InterPro" id="IPR037682">
    <property type="entry name" value="TonB_C"/>
</dbReference>
<comment type="subcellular location">
    <subcellularLocation>
        <location evidence="1 10">Cell inner membrane</location>
        <topology evidence="1 10">Single-pass membrane protein</topology>
        <orientation evidence="1 10">Periplasmic side</orientation>
    </subcellularLocation>
</comment>